<dbReference type="EMBL" id="KB097536">
    <property type="protein sequence ID" value="ESN95199.1"/>
    <property type="molecule type" value="Genomic_DNA"/>
</dbReference>
<evidence type="ECO:0000259" key="1">
    <source>
        <dbReference type="Pfam" id="PF00024"/>
    </source>
</evidence>
<dbReference type="GeneID" id="20207344"/>
<organism evidence="4 5">
    <name type="scientific">Helobdella robusta</name>
    <name type="common">Californian leech</name>
    <dbReference type="NCBI Taxonomy" id="6412"/>
    <lineage>
        <taxon>Eukaryota</taxon>
        <taxon>Metazoa</taxon>
        <taxon>Spiralia</taxon>
        <taxon>Lophotrochozoa</taxon>
        <taxon>Annelida</taxon>
        <taxon>Clitellata</taxon>
        <taxon>Hirudinea</taxon>
        <taxon>Rhynchobdellida</taxon>
        <taxon>Glossiphoniidae</taxon>
        <taxon>Helobdella</taxon>
    </lineage>
</organism>
<dbReference type="InterPro" id="IPR002557">
    <property type="entry name" value="Chitin-bd_dom"/>
</dbReference>
<dbReference type="CTD" id="20207344"/>
<gene>
    <name evidence="4" type="primary">20207344</name>
    <name evidence="3" type="ORF">HELRODRAFT_179526</name>
</gene>
<dbReference type="GO" id="GO:0008061">
    <property type="term" value="F:chitin binding"/>
    <property type="evidence" value="ECO:0007669"/>
    <property type="project" value="InterPro"/>
</dbReference>
<dbReference type="EMBL" id="AMQM01006879">
    <property type="status" value="NOT_ANNOTATED_CDS"/>
    <property type="molecule type" value="Genomic_DNA"/>
</dbReference>
<dbReference type="OrthoDB" id="6020543at2759"/>
<dbReference type="Proteomes" id="UP000015101">
    <property type="component" value="Unassembled WGS sequence"/>
</dbReference>
<evidence type="ECO:0000313" key="5">
    <source>
        <dbReference type="Proteomes" id="UP000015101"/>
    </source>
</evidence>
<name>T1FEU5_HELRO</name>
<dbReference type="GO" id="GO:0005576">
    <property type="term" value="C:extracellular region"/>
    <property type="evidence" value="ECO:0007669"/>
    <property type="project" value="InterPro"/>
</dbReference>
<dbReference type="RefSeq" id="XP_009026615.1">
    <property type="nucleotide sequence ID" value="XM_009028367.1"/>
</dbReference>
<dbReference type="Pfam" id="PF00024">
    <property type="entry name" value="PAN_1"/>
    <property type="match status" value="1"/>
</dbReference>
<evidence type="ECO:0000259" key="2">
    <source>
        <dbReference type="Pfam" id="PF01607"/>
    </source>
</evidence>
<dbReference type="KEGG" id="hro:HELRODRAFT_179526"/>
<protein>
    <submittedName>
        <fullName evidence="3 4">Uncharacterized protein</fullName>
    </submittedName>
</protein>
<evidence type="ECO:0000313" key="3">
    <source>
        <dbReference type="EMBL" id="ESN95199.1"/>
    </source>
</evidence>
<dbReference type="Gene3D" id="2.170.140.10">
    <property type="entry name" value="Chitin binding domain"/>
    <property type="match status" value="1"/>
</dbReference>
<accession>T1FEU5</accession>
<dbReference type="EnsemblMetazoa" id="HelroT179526">
    <property type="protein sequence ID" value="HelroP179526"/>
    <property type="gene ID" value="HelroG179526"/>
</dbReference>
<reference evidence="3 5" key="2">
    <citation type="journal article" date="2013" name="Nature">
        <title>Insights into bilaterian evolution from three spiralian genomes.</title>
        <authorList>
            <person name="Simakov O."/>
            <person name="Marletaz F."/>
            <person name="Cho S.J."/>
            <person name="Edsinger-Gonzales E."/>
            <person name="Havlak P."/>
            <person name="Hellsten U."/>
            <person name="Kuo D.H."/>
            <person name="Larsson T."/>
            <person name="Lv J."/>
            <person name="Arendt D."/>
            <person name="Savage R."/>
            <person name="Osoegawa K."/>
            <person name="de Jong P."/>
            <person name="Grimwood J."/>
            <person name="Chapman J.A."/>
            <person name="Shapiro H."/>
            <person name="Aerts A."/>
            <person name="Otillar R.P."/>
            <person name="Terry A.Y."/>
            <person name="Boore J.L."/>
            <person name="Grigoriev I.V."/>
            <person name="Lindberg D.R."/>
            <person name="Seaver E.C."/>
            <person name="Weisblat D.A."/>
            <person name="Putnam N.H."/>
            <person name="Rokhsar D.S."/>
        </authorList>
    </citation>
    <scope>NUCLEOTIDE SEQUENCE</scope>
</reference>
<feature type="domain" description="Chitin-binding type-2" evidence="2">
    <location>
        <begin position="153"/>
        <end position="192"/>
    </location>
</feature>
<dbReference type="HOGENOM" id="CLU_1391611_0_0_1"/>
<dbReference type="SUPFAM" id="SSF57625">
    <property type="entry name" value="Invertebrate chitin-binding proteins"/>
    <property type="match status" value="1"/>
</dbReference>
<dbReference type="InParanoid" id="T1FEU5"/>
<proteinExistence type="predicted"/>
<dbReference type="InterPro" id="IPR003609">
    <property type="entry name" value="Pan_app"/>
</dbReference>
<reference evidence="5" key="1">
    <citation type="submission" date="2012-12" db="EMBL/GenBank/DDBJ databases">
        <authorList>
            <person name="Hellsten U."/>
            <person name="Grimwood J."/>
            <person name="Chapman J.A."/>
            <person name="Shapiro H."/>
            <person name="Aerts A."/>
            <person name="Otillar R.P."/>
            <person name="Terry A.Y."/>
            <person name="Boore J.L."/>
            <person name="Simakov O."/>
            <person name="Marletaz F."/>
            <person name="Cho S.-J."/>
            <person name="Edsinger-Gonzales E."/>
            <person name="Havlak P."/>
            <person name="Kuo D.-H."/>
            <person name="Larsson T."/>
            <person name="Lv J."/>
            <person name="Arendt D."/>
            <person name="Savage R."/>
            <person name="Osoegawa K."/>
            <person name="de Jong P."/>
            <person name="Lindberg D.R."/>
            <person name="Seaver E.C."/>
            <person name="Weisblat D.A."/>
            <person name="Putnam N.H."/>
            <person name="Grigoriev I.V."/>
            <person name="Rokhsar D.S."/>
        </authorList>
    </citation>
    <scope>NUCLEOTIDE SEQUENCE</scope>
</reference>
<dbReference type="AlphaFoldDB" id="T1FEU5"/>
<sequence>MKLVKCNKKSIIKEVLISTSFFLFFLSPSFSSSISSTYTKIPTAPSSTCYPDTSETTQYSVRSVQRCAAYCSILPTCRRFNYYYQSNVYGTAGDCRLFPSSNCQHVLQINGFLAYVNNATIPDKLSMTTVMVNGFDCALNNPCPNAIPTTDNPNTLFPDIDPAKFIQCSNGYCYIFSCPASTYFNDVLKLCT</sequence>
<keyword evidence="5" id="KW-1185">Reference proteome</keyword>
<dbReference type="Pfam" id="PF01607">
    <property type="entry name" value="CBM_14"/>
    <property type="match status" value="1"/>
</dbReference>
<feature type="domain" description="Apple" evidence="1">
    <location>
        <begin position="55"/>
        <end position="102"/>
    </location>
</feature>
<reference evidence="4" key="3">
    <citation type="submission" date="2015-06" db="UniProtKB">
        <authorList>
            <consortium name="EnsemblMetazoa"/>
        </authorList>
    </citation>
    <scope>IDENTIFICATION</scope>
</reference>
<evidence type="ECO:0000313" key="4">
    <source>
        <dbReference type="EnsemblMetazoa" id="HelroP179526"/>
    </source>
</evidence>
<dbReference type="InterPro" id="IPR036508">
    <property type="entry name" value="Chitin-bd_dom_sf"/>
</dbReference>